<dbReference type="EMBL" id="MKIN01000021">
    <property type="protein sequence ID" value="OLP50128.1"/>
    <property type="molecule type" value="Genomic_DNA"/>
</dbReference>
<dbReference type="InterPro" id="IPR003593">
    <property type="entry name" value="AAA+_ATPase"/>
</dbReference>
<dbReference type="InterPro" id="IPR003439">
    <property type="entry name" value="ABC_transporter-like_ATP-bd"/>
</dbReference>
<dbReference type="InterPro" id="IPR017871">
    <property type="entry name" value="ABC_transporter-like_CS"/>
</dbReference>
<accession>A0A1Q9A6D1</accession>
<dbReference type="OrthoDB" id="9802264at2"/>
<dbReference type="PANTHER" id="PTHR43297:SF14">
    <property type="entry name" value="ATPASE AAA-TYPE CORE DOMAIN-CONTAINING PROTEIN"/>
    <property type="match status" value="1"/>
</dbReference>
<dbReference type="SUPFAM" id="SSF52540">
    <property type="entry name" value="P-loop containing nucleoside triphosphate hydrolases"/>
    <property type="match status" value="2"/>
</dbReference>
<dbReference type="NCBIfam" id="NF008453">
    <property type="entry name" value="PRK11308.1"/>
    <property type="match status" value="2"/>
</dbReference>
<dbReference type="STRING" id="887144.BJF91_12400"/>
<dbReference type="PANTHER" id="PTHR43297">
    <property type="entry name" value="OLIGOPEPTIDE TRANSPORT ATP-BINDING PROTEIN APPD"/>
    <property type="match status" value="1"/>
</dbReference>
<sequence>MTTSSKLLLQVKNLSVEFPVHRQVIQAVRDVSFDVYEGETLCVLGESGSGKSVTARAILKLLADPGRLTSGEILLSGAEGKPGYDIAKLKSSSEEMQSIRGGQIAMIFQEPMTSLSPVHRIGEQIIEAILLHEKMDKAQARSRAIELLRQVRIPDPETAIDRYPFEYSGGMRQRAMIAMALSCNPRLLIADEPTTALDVTTQAEILDLIVTLQRERGMAVLFITHDIGVVAEIADRVMVMYRGEKVEEGLAEQVLRRPAAAYTAALLGAVLKLETPLPRRTLPAAAKPLISVSDLELQFGSRRRWGVKQTFGVKAIDGVSLSLSPGETLGIVGESGSGKTTLGRTMLQIYKPTGGHVHYADANGREVDIAKASRNTMRHLYTEMRMVFQDPHSSLNPRMTAFETIAEPMRMMGLSANQMRERVEYLLDRVGLPTNAANRYPHAFSGGQRQRISIARAIAPNPRLIIADEPTSALDVSLRHQVLDLLAEIRAELGISFIFISHDITVVRYFCDRVAVMQKGKIVEIGDADEICLRPQHPYTQKLITSVPQPDMSRRRKPLLAPSAPSVAREA</sequence>
<evidence type="ECO:0000313" key="14">
    <source>
        <dbReference type="Proteomes" id="UP000185598"/>
    </source>
</evidence>
<evidence type="ECO:0000256" key="6">
    <source>
        <dbReference type="ARBA" id="ARBA00022741"/>
    </source>
</evidence>
<dbReference type="NCBIfam" id="NF007739">
    <property type="entry name" value="PRK10419.1"/>
    <property type="match status" value="2"/>
</dbReference>
<evidence type="ECO:0000256" key="10">
    <source>
        <dbReference type="SAM" id="MobiDB-lite"/>
    </source>
</evidence>
<dbReference type="GO" id="GO:0005886">
    <property type="term" value="C:plasma membrane"/>
    <property type="evidence" value="ECO:0007669"/>
    <property type="project" value="UniProtKB-SubCell"/>
</dbReference>
<dbReference type="CDD" id="cd03257">
    <property type="entry name" value="ABC_NikE_OppD_transporters"/>
    <property type="match status" value="2"/>
</dbReference>
<keyword evidence="8" id="KW-1278">Translocase</keyword>
<gene>
    <name evidence="13" type="ORF">BJF91_12400</name>
    <name evidence="12" type="ORF">GGQ71_003027</name>
</gene>
<dbReference type="InterPro" id="IPR050388">
    <property type="entry name" value="ABC_Ni/Peptide_Import"/>
</dbReference>
<dbReference type="Proteomes" id="UP000544107">
    <property type="component" value="Unassembled WGS sequence"/>
</dbReference>
<dbReference type="FunFam" id="3.40.50.300:FF:000016">
    <property type="entry name" value="Oligopeptide ABC transporter ATP-binding component"/>
    <property type="match status" value="2"/>
</dbReference>
<reference evidence="12 15" key="2">
    <citation type="submission" date="2020-08" db="EMBL/GenBank/DDBJ databases">
        <title>Genomic Encyclopedia of Type Strains, Phase IV (KMG-IV): sequencing the most valuable type-strain genomes for metagenomic binning, comparative biology and taxonomic classification.</title>
        <authorList>
            <person name="Goeker M."/>
        </authorList>
    </citation>
    <scope>NUCLEOTIDE SEQUENCE [LARGE SCALE GENOMIC DNA]</scope>
    <source>
        <strain evidence="12 15">DSM 100021</strain>
    </source>
</reference>
<keyword evidence="9" id="KW-0472">Membrane</keyword>
<dbReference type="InterPro" id="IPR027417">
    <property type="entry name" value="P-loop_NTPase"/>
</dbReference>
<dbReference type="SMART" id="SM00382">
    <property type="entry name" value="AAA"/>
    <property type="match status" value="2"/>
</dbReference>
<evidence type="ECO:0000256" key="7">
    <source>
        <dbReference type="ARBA" id="ARBA00022840"/>
    </source>
</evidence>
<dbReference type="RefSeq" id="WP_075614019.1">
    <property type="nucleotide sequence ID" value="NZ_JACIED010000003.1"/>
</dbReference>
<name>A0A1Q9A6D1_9HYPH</name>
<dbReference type="Pfam" id="PF00005">
    <property type="entry name" value="ABC_tran"/>
    <property type="match status" value="2"/>
</dbReference>
<evidence type="ECO:0000313" key="13">
    <source>
        <dbReference type="EMBL" id="OLP50128.1"/>
    </source>
</evidence>
<comment type="similarity">
    <text evidence="2">Belongs to the ABC transporter superfamily.</text>
</comment>
<dbReference type="PROSITE" id="PS00211">
    <property type="entry name" value="ABC_TRANSPORTER_1"/>
    <property type="match status" value="2"/>
</dbReference>
<keyword evidence="3" id="KW-0813">Transport</keyword>
<protein>
    <submittedName>
        <fullName evidence="13">ABC transporter ATP-binding protein</fullName>
    </submittedName>
    <submittedName>
        <fullName evidence="12">Peptide/nickel transport system ATP-binding protein</fullName>
    </submittedName>
</protein>
<dbReference type="GO" id="GO:0005524">
    <property type="term" value="F:ATP binding"/>
    <property type="evidence" value="ECO:0007669"/>
    <property type="project" value="UniProtKB-KW"/>
</dbReference>
<evidence type="ECO:0000256" key="4">
    <source>
        <dbReference type="ARBA" id="ARBA00022475"/>
    </source>
</evidence>
<evidence type="ECO:0000256" key="8">
    <source>
        <dbReference type="ARBA" id="ARBA00022967"/>
    </source>
</evidence>
<comment type="subcellular location">
    <subcellularLocation>
        <location evidence="1">Cell inner membrane</location>
        <topology evidence="1">Peripheral membrane protein</topology>
    </subcellularLocation>
</comment>
<dbReference type="GO" id="GO:0016887">
    <property type="term" value="F:ATP hydrolysis activity"/>
    <property type="evidence" value="ECO:0007669"/>
    <property type="project" value="InterPro"/>
</dbReference>
<dbReference type="GO" id="GO:0055085">
    <property type="term" value="P:transmembrane transport"/>
    <property type="evidence" value="ECO:0007669"/>
    <property type="project" value="UniProtKB-ARBA"/>
</dbReference>
<feature type="domain" description="ABC transporter" evidence="11">
    <location>
        <begin position="9"/>
        <end position="267"/>
    </location>
</feature>
<evidence type="ECO:0000256" key="3">
    <source>
        <dbReference type="ARBA" id="ARBA00022448"/>
    </source>
</evidence>
<evidence type="ECO:0000313" key="15">
    <source>
        <dbReference type="Proteomes" id="UP000544107"/>
    </source>
</evidence>
<evidence type="ECO:0000259" key="11">
    <source>
        <dbReference type="PROSITE" id="PS50893"/>
    </source>
</evidence>
<evidence type="ECO:0000313" key="12">
    <source>
        <dbReference type="EMBL" id="MBB4008747.1"/>
    </source>
</evidence>
<keyword evidence="6" id="KW-0547">Nucleotide-binding</keyword>
<dbReference type="Proteomes" id="UP000185598">
    <property type="component" value="Unassembled WGS sequence"/>
</dbReference>
<dbReference type="GO" id="GO:0015833">
    <property type="term" value="P:peptide transport"/>
    <property type="evidence" value="ECO:0007669"/>
    <property type="project" value="InterPro"/>
</dbReference>
<keyword evidence="4" id="KW-1003">Cell membrane</keyword>
<dbReference type="Pfam" id="PF08352">
    <property type="entry name" value="oligo_HPY"/>
    <property type="match status" value="2"/>
</dbReference>
<dbReference type="AlphaFoldDB" id="A0A1Q9A6D1"/>
<dbReference type="EMBL" id="JACIED010000003">
    <property type="protein sequence ID" value="MBB4008747.1"/>
    <property type="molecule type" value="Genomic_DNA"/>
</dbReference>
<evidence type="ECO:0000256" key="1">
    <source>
        <dbReference type="ARBA" id="ARBA00004417"/>
    </source>
</evidence>
<feature type="domain" description="ABC transporter" evidence="11">
    <location>
        <begin position="290"/>
        <end position="544"/>
    </location>
</feature>
<keyword evidence="5" id="KW-0997">Cell inner membrane</keyword>
<proteinExistence type="inferred from homology"/>
<feature type="region of interest" description="Disordered" evidence="10">
    <location>
        <begin position="549"/>
        <end position="571"/>
    </location>
</feature>
<evidence type="ECO:0000256" key="5">
    <source>
        <dbReference type="ARBA" id="ARBA00022519"/>
    </source>
</evidence>
<dbReference type="PROSITE" id="PS50893">
    <property type="entry name" value="ABC_TRANSPORTER_2"/>
    <property type="match status" value="2"/>
</dbReference>
<keyword evidence="14" id="KW-1185">Reference proteome</keyword>
<dbReference type="Gene3D" id="3.40.50.300">
    <property type="entry name" value="P-loop containing nucleotide triphosphate hydrolases"/>
    <property type="match status" value="2"/>
</dbReference>
<organism evidence="13 14">
    <name type="scientific">Allorhizobium taibaishanense</name>
    <dbReference type="NCBI Taxonomy" id="887144"/>
    <lineage>
        <taxon>Bacteria</taxon>
        <taxon>Pseudomonadati</taxon>
        <taxon>Pseudomonadota</taxon>
        <taxon>Alphaproteobacteria</taxon>
        <taxon>Hyphomicrobiales</taxon>
        <taxon>Rhizobiaceae</taxon>
        <taxon>Rhizobium/Agrobacterium group</taxon>
        <taxon>Allorhizobium</taxon>
    </lineage>
</organism>
<evidence type="ECO:0000256" key="2">
    <source>
        <dbReference type="ARBA" id="ARBA00005417"/>
    </source>
</evidence>
<dbReference type="InterPro" id="IPR013563">
    <property type="entry name" value="Oligopep_ABC_C"/>
</dbReference>
<evidence type="ECO:0000256" key="9">
    <source>
        <dbReference type="ARBA" id="ARBA00023136"/>
    </source>
</evidence>
<comment type="caution">
    <text evidence="13">The sequence shown here is derived from an EMBL/GenBank/DDBJ whole genome shotgun (WGS) entry which is preliminary data.</text>
</comment>
<keyword evidence="7 13" id="KW-0067">ATP-binding</keyword>
<reference evidence="13 14" key="1">
    <citation type="submission" date="2016-09" db="EMBL/GenBank/DDBJ databases">
        <title>Rhizobium oryziradicis sp. nov., isolated from the root of rice.</title>
        <authorList>
            <person name="Zhao J."/>
            <person name="Zhang X."/>
        </authorList>
    </citation>
    <scope>NUCLEOTIDE SEQUENCE [LARGE SCALE GENOMIC DNA]</scope>
    <source>
        <strain evidence="13 14">14971</strain>
    </source>
</reference>